<dbReference type="EMBL" id="BNCQ01000007">
    <property type="protein sequence ID" value="GIM00070.1"/>
    <property type="molecule type" value="Genomic_DNA"/>
</dbReference>
<reference evidence="2" key="1">
    <citation type="journal article" date="2021" name="Proc. Natl. Acad. Sci. U.S.A.">
        <title>Three genomes in the algal genus Volvox reveal the fate of a haploid sex-determining region after a transition to homothallism.</title>
        <authorList>
            <person name="Yamamoto K."/>
            <person name="Hamaji T."/>
            <person name="Kawai-Toyooka H."/>
            <person name="Matsuzaki R."/>
            <person name="Takahashi F."/>
            <person name="Nishimura Y."/>
            <person name="Kawachi M."/>
            <person name="Noguchi H."/>
            <person name="Minakuchi Y."/>
            <person name="Umen J.G."/>
            <person name="Toyoda A."/>
            <person name="Nozaki H."/>
        </authorList>
    </citation>
    <scope>NUCLEOTIDE SEQUENCE</scope>
    <source>
        <strain evidence="2">NIES-3785</strain>
    </source>
</reference>
<evidence type="ECO:0000313" key="2">
    <source>
        <dbReference type="EMBL" id="GIM00070.1"/>
    </source>
</evidence>
<protein>
    <submittedName>
        <fullName evidence="2">Uncharacterized protein</fullName>
    </submittedName>
</protein>
<sequence>MAPTPRPGNNASSGSSSKRAAHSSAPTSLPVLPTKCSLASEESISNRSNRKAASRRDSSVAMRHTTTRRSGRGLQSARRTSAQRVSSGADDRFSSASRGTTAFTEAAPGWHRVDCVGQHRL</sequence>
<feature type="compositionally biased region" description="Polar residues" evidence="1">
    <location>
        <begin position="94"/>
        <end position="103"/>
    </location>
</feature>
<comment type="caution">
    <text evidence="2">The sequence shown here is derived from an EMBL/GenBank/DDBJ whole genome shotgun (WGS) entry which is preliminary data.</text>
</comment>
<proteinExistence type="predicted"/>
<dbReference type="Proteomes" id="UP000722791">
    <property type="component" value="Unassembled WGS sequence"/>
</dbReference>
<gene>
    <name evidence="2" type="ORF">Vretimale_5139</name>
</gene>
<feature type="region of interest" description="Disordered" evidence="1">
    <location>
        <begin position="1"/>
        <end position="110"/>
    </location>
</feature>
<organism evidence="2 3">
    <name type="scientific">Volvox reticuliferus</name>
    <dbReference type="NCBI Taxonomy" id="1737510"/>
    <lineage>
        <taxon>Eukaryota</taxon>
        <taxon>Viridiplantae</taxon>
        <taxon>Chlorophyta</taxon>
        <taxon>core chlorophytes</taxon>
        <taxon>Chlorophyceae</taxon>
        <taxon>CS clade</taxon>
        <taxon>Chlamydomonadales</taxon>
        <taxon>Volvocaceae</taxon>
        <taxon>Volvox</taxon>
    </lineage>
</organism>
<accession>A0A8J4G321</accession>
<evidence type="ECO:0000313" key="3">
    <source>
        <dbReference type="Proteomes" id="UP000722791"/>
    </source>
</evidence>
<feature type="compositionally biased region" description="Polar residues" evidence="1">
    <location>
        <begin position="77"/>
        <end position="86"/>
    </location>
</feature>
<name>A0A8J4G321_9CHLO</name>
<evidence type="ECO:0000256" key="1">
    <source>
        <dbReference type="SAM" id="MobiDB-lite"/>
    </source>
</evidence>
<feature type="compositionally biased region" description="Low complexity" evidence="1">
    <location>
        <begin position="11"/>
        <end position="25"/>
    </location>
</feature>
<dbReference type="AlphaFoldDB" id="A0A8J4G321"/>